<keyword evidence="3" id="KW-1185">Reference proteome</keyword>
<dbReference type="EMBL" id="JAIZPD010000001">
    <property type="protein sequence ID" value="KAH0968779.1"/>
    <property type="molecule type" value="Genomic_DNA"/>
</dbReference>
<sequence>MNAEQAGYDSLTSWSARNTEGQEFQPYIHEANTDDSGSDSLLEGHISWEELALHSEVFESWGIPADNGTDHGGSNEPATASTTCTCATLFAKMDRKISDLCCHELNRIRRRLAAISSRLSALEAQAAQRRPDQLPQGPLGRLPDEEPRAHRRSGGRPRKAGPERTSGAAKAVNTVKLLRVWLGHNHGDRSHEYTFKGSREPAEGYWRSDTIGADTTLEGAHFALMTDILSLEVEINSGSHFPITLQWNDKSEVFEGQDMLGEMNLLIKYWEVFEMLCNPYKACTEWQVC</sequence>
<reference evidence="2" key="1">
    <citation type="submission" date="2021-09" db="EMBL/GenBank/DDBJ databases">
        <title>A high-quality genome of the endoparasitic fungus Hirsutella rhossiliensis with a comparison of Hirsutella genomes reveals transposable elements contributing to genome size variation.</title>
        <authorList>
            <person name="Lin R."/>
            <person name="Jiao Y."/>
            <person name="Sun X."/>
            <person name="Ling J."/>
            <person name="Xie B."/>
            <person name="Cheng X."/>
        </authorList>
    </citation>
    <scope>NUCLEOTIDE SEQUENCE</scope>
    <source>
        <strain evidence="2">HR02</strain>
    </source>
</reference>
<protein>
    <submittedName>
        <fullName evidence="2">Uncharacterized protein</fullName>
    </submittedName>
</protein>
<feature type="compositionally biased region" description="Basic residues" evidence="1">
    <location>
        <begin position="149"/>
        <end position="159"/>
    </location>
</feature>
<dbReference type="AlphaFoldDB" id="A0A9P8SNU8"/>
<dbReference type="Proteomes" id="UP000824596">
    <property type="component" value="Unassembled WGS sequence"/>
</dbReference>
<name>A0A9P8SNU8_9HYPO</name>
<organism evidence="2 3">
    <name type="scientific">Hirsutella rhossiliensis</name>
    <dbReference type="NCBI Taxonomy" id="111463"/>
    <lineage>
        <taxon>Eukaryota</taxon>
        <taxon>Fungi</taxon>
        <taxon>Dikarya</taxon>
        <taxon>Ascomycota</taxon>
        <taxon>Pezizomycotina</taxon>
        <taxon>Sordariomycetes</taxon>
        <taxon>Hypocreomycetidae</taxon>
        <taxon>Hypocreales</taxon>
        <taxon>Ophiocordycipitaceae</taxon>
        <taxon>Hirsutella</taxon>
    </lineage>
</organism>
<dbReference type="RefSeq" id="XP_044726292.1">
    <property type="nucleotide sequence ID" value="XM_044859892.1"/>
</dbReference>
<proteinExistence type="predicted"/>
<dbReference type="GeneID" id="68350550"/>
<accession>A0A9P8SNU8</accession>
<evidence type="ECO:0000256" key="1">
    <source>
        <dbReference type="SAM" id="MobiDB-lite"/>
    </source>
</evidence>
<feature type="region of interest" description="Disordered" evidence="1">
    <location>
        <begin position="124"/>
        <end position="168"/>
    </location>
</feature>
<evidence type="ECO:0000313" key="3">
    <source>
        <dbReference type="Proteomes" id="UP000824596"/>
    </source>
</evidence>
<comment type="caution">
    <text evidence="2">The sequence shown here is derived from an EMBL/GenBank/DDBJ whole genome shotgun (WGS) entry which is preliminary data.</text>
</comment>
<evidence type="ECO:0000313" key="2">
    <source>
        <dbReference type="EMBL" id="KAH0968779.1"/>
    </source>
</evidence>
<gene>
    <name evidence="2" type="ORF">HRG_01421</name>
</gene>